<protein>
    <submittedName>
        <fullName evidence="1">XisH family protein</fullName>
    </submittedName>
</protein>
<accession>A0A7G5GY50</accession>
<reference evidence="1 2" key="1">
    <citation type="submission" date="2020-07" db="EMBL/GenBank/DDBJ databases">
        <title>Spirosoma foliorum sp. nov., isolated from the leaves on the Nejang mountain Korea, Republic of.</title>
        <authorList>
            <person name="Ho H."/>
            <person name="Lee Y.-J."/>
            <person name="Nurcahyanto D.-A."/>
            <person name="Kim S.-G."/>
        </authorList>
    </citation>
    <scope>NUCLEOTIDE SEQUENCE [LARGE SCALE GENOMIC DNA]</scope>
    <source>
        <strain evidence="1 2">PL0136</strain>
    </source>
</reference>
<dbReference type="EMBL" id="CP059732">
    <property type="protein sequence ID" value="QMW03792.1"/>
    <property type="molecule type" value="Genomic_DNA"/>
</dbReference>
<gene>
    <name evidence="1" type="ORF">H3H32_02210</name>
</gene>
<dbReference type="Gene3D" id="3.40.1350.10">
    <property type="match status" value="1"/>
</dbReference>
<dbReference type="AlphaFoldDB" id="A0A7G5GY50"/>
<dbReference type="InterPro" id="IPR011335">
    <property type="entry name" value="Restrct_endonuc-II-like"/>
</dbReference>
<dbReference type="InterPro" id="IPR011856">
    <property type="entry name" value="tRNA_endonuc-like_dom_sf"/>
</dbReference>
<dbReference type="RefSeq" id="WP_182461049.1">
    <property type="nucleotide sequence ID" value="NZ_CP059732.1"/>
</dbReference>
<keyword evidence="2" id="KW-1185">Reference proteome</keyword>
<name>A0A7G5GY50_9BACT</name>
<evidence type="ECO:0000313" key="1">
    <source>
        <dbReference type="EMBL" id="QMW03792.1"/>
    </source>
</evidence>
<proteinExistence type="predicted"/>
<dbReference type="GO" id="GO:0003676">
    <property type="term" value="F:nucleic acid binding"/>
    <property type="evidence" value="ECO:0007669"/>
    <property type="project" value="InterPro"/>
</dbReference>
<dbReference type="CDD" id="cd22366">
    <property type="entry name" value="XisH-like"/>
    <property type="match status" value="1"/>
</dbReference>
<dbReference type="Pfam" id="PF08814">
    <property type="entry name" value="XisH"/>
    <property type="match status" value="1"/>
</dbReference>
<dbReference type="Proteomes" id="UP000515369">
    <property type="component" value="Chromosome"/>
</dbReference>
<dbReference type="KEGG" id="sfol:H3H32_02210"/>
<dbReference type="InterPro" id="IPR014919">
    <property type="entry name" value="XisH"/>
</dbReference>
<evidence type="ECO:0000313" key="2">
    <source>
        <dbReference type="Proteomes" id="UP000515369"/>
    </source>
</evidence>
<organism evidence="1 2">
    <name type="scientific">Spirosoma foliorum</name>
    <dbReference type="NCBI Taxonomy" id="2710596"/>
    <lineage>
        <taxon>Bacteria</taxon>
        <taxon>Pseudomonadati</taxon>
        <taxon>Bacteroidota</taxon>
        <taxon>Cytophagia</taxon>
        <taxon>Cytophagales</taxon>
        <taxon>Cytophagaceae</taxon>
        <taxon>Spirosoma</taxon>
    </lineage>
</organism>
<dbReference type="SUPFAM" id="SSF52980">
    <property type="entry name" value="Restriction endonuclease-like"/>
    <property type="match status" value="1"/>
</dbReference>
<sequence length="143" mass="16530">MARDIFHPIVREALEKDGWTITHDPYSVKIMGRDYAIDLAAEQIVAAQRGMDKIAIEVKSFVSPSISYEFHTVLGQYLNYHTFMEIKEPERVLYLAVAKNVYNEFFIEEGTQLILNKFSINTIVINAESKTIEAWMLRSKPTR</sequence>